<protein>
    <submittedName>
        <fullName evidence="2">Alpha/beta hydrolase</fullName>
    </submittedName>
</protein>
<evidence type="ECO:0000313" key="3">
    <source>
        <dbReference type="Proteomes" id="UP000598271"/>
    </source>
</evidence>
<dbReference type="InterPro" id="IPR029058">
    <property type="entry name" value="AB_hydrolase_fold"/>
</dbReference>
<evidence type="ECO:0000313" key="2">
    <source>
        <dbReference type="EMBL" id="GHB70580.1"/>
    </source>
</evidence>
<dbReference type="Gene3D" id="3.40.50.1820">
    <property type="entry name" value="alpha/beta hydrolase"/>
    <property type="match status" value="1"/>
</dbReference>
<organism evidence="2 3">
    <name type="scientific">Persicitalea jodogahamensis</name>
    <dbReference type="NCBI Taxonomy" id="402147"/>
    <lineage>
        <taxon>Bacteria</taxon>
        <taxon>Pseudomonadati</taxon>
        <taxon>Bacteroidota</taxon>
        <taxon>Cytophagia</taxon>
        <taxon>Cytophagales</taxon>
        <taxon>Spirosomataceae</taxon>
        <taxon>Persicitalea</taxon>
    </lineage>
</organism>
<sequence length="217" mass="23831">MILSMSAKGVDEEIFESNAEISVDQMDETIAFAPTKPYDKIVIFFPGALVDPDAYAPLCRKIAEEGSRVLICKMPFRLATRGYNDIKETDILDDPTKQYILMGHSQGAKMAAQFVYENPGVIDKLILLGTTHPRDIDLSGAKIPILKISGANDGVADLGKVNRNKPKLPSSTKYVTIEGANHSQFGYYGFQLGDSKATISRDEQQALVLENVLAFIE</sequence>
<comment type="caution">
    <text evidence="2">The sequence shown here is derived from an EMBL/GenBank/DDBJ whole genome shotgun (WGS) entry which is preliminary data.</text>
</comment>
<dbReference type="EMBL" id="BMXF01000002">
    <property type="protein sequence ID" value="GHB70580.1"/>
    <property type="molecule type" value="Genomic_DNA"/>
</dbReference>
<dbReference type="AlphaFoldDB" id="A0A8J3GA00"/>
<proteinExistence type="predicted"/>
<dbReference type="Pfam" id="PF12695">
    <property type="entry name" value="Abhydrolase_5"/>
    <property type="match status" value="1"/>
</dbReference>
<reference evidence="2 3" key="1">
    <citation type="journal article" date="2014" name="Int. J. Syst. Evol. Microbiol.">
        <title>Complete genome sequence of Corynebacterium casei LMG S-19264T (=DSM 44701T), isolated from a smear-ripened cheese.</title>
        <authorList>
            <consortium name="US DOE Joint Genome Institute (JGI-PGF)"/>
            <person name="Walter F."/>
            <person name="Albersmeier A."/>
            <person name="Kalinowski J."/>
            <person name="Ruckert C."/>
        </authorList>
    </citation>
    <scope>NUCLEOTIDE SEQUENCE [LARGE SCALE GENOMIC DNA]</scope>
    <source>
        <strain evidence="2 3">KCTC 12866</strain>
    </source>
</reference>
<dbReference type="SUPFAM" id="SSF53474">
    <property type="entry name" value="alpha/beta-Hydrolases"/>
    <property type="match status" value="1"/>
</dbReference>
<dbReference type="Proteomes" id="UP000598271">
    <property type="component" value="Unassembled WGS sequence"/>
</dbReference>
<keyword evidence="2" id="KW-0378">Hydrolase</keyword>
<feature type="domain" description="Alpha/beta hydrolase fold-5" evidence="1">
    <location>
        <begin position="42"/>
        <end position="205"/>
    </location>
</feature>
<gene>
    <name evidence="2" type="ORF">GCM10007390_25370</name>
</gene>
<dbReference type="InterPro" id="IPR029059">
    <property type="entry name" value="AB_hydrolase_5"/>
</dbReference>
<keyword evidence="3" id="KW-1185">Reference proteome</keyword>
<evidence type="ECO:0000259" key="1">
    <source>
        <dbReference type="Pfam" id="PF12695"/>
    </source>
</evidence>
<name>A0A8J3GA00_9BACT</name>
<accession>A0A8J3GA00</accession>
<dbReference type="GO" id="GO:0016787">
    <property type="term" value="F:hydrolase activity"/>
    <property type="evidence" value="ECO:0007669"/>
    <property type="project" value="UniProtKB-KW"/>
</dbReference>